<keyword evidence="2" id="KW-0677">Repeat</keyword>
<feature type="compositionally biased region" description="Basic and acidic residues" evidence="7">
    <location>
        <begin position="12"/>
        <end position="21"/>
    </location>
</feature>
<organism evidence="9 10">
    <name type="scientific">Cucurbita argyrosperma subsp. sororia</name>
    <dbReference type="NCBI Taxonomy" id="37648"/>
    <lineage>
        <taxon>Eukaryota</taxon>
        <taxon>Viridiplantae</taxon>
        <taxon>Streptophyta</taxon>
        <taxon>Embryophyta</taxon>
        <taxon>Tracheophyta</taxon>
        <taxon>Spermatophyta</taxon>
        <taxon>Magnoliopsida</taxon>
        <taxon>eudicotyledons</taxon>
        <taxon>Gunneridae</taxon>
        <taxon>Pentapetalae</taxon>
        <taxon>rosids</taxon>
        <taxon>fabids</taxon>
        <taxon>Cucurbitales</taxon>
        <taxon>Cucurbitaceae</taxon>
        <taxon>Cucurbiteae</taxon>
        <taxon>Cucurbita</taxon>
    </lineage>
</organism>
<feature type="region of interest" description="Disordered" evidence="7">
    <location>
        <begin position="311"/>
        <end position="340"/>
    </location>
</feature>
<evidence type="ECO:0000313" key="10">
    <source>
        <dbReference type="Proteomes" id="UP000685013"/>
    </source>
</evidence>
<proteinExistence type="predicted"/>
<dbReference type="AlphaFoldDB" id="A0AAV6MAL3"/>
<dbReference type="InterPro" id="IPR003657">
    <property type="entry name" value="WRKY_dom"/>
</dbReference>
<dbReference type="Pfam" id="PF03106">
    <property type="entry name" value="WRKY"/>
    <property type="match status" value="2"/>
</dbReference>
<dbReference type="PANTHER" id="PTHR31221:SF130">
    <property type="entry name" value="WRKY TRANSCRIPTION FACTOR 3-RELATED"/>
    <property type="match status" value="1"/>
</dbReference>
<dbReference type="FunFam" id="2.20.25.80:FF:000001">
    <property type="entry name" value="WRKY transcription factor 33"/>
    <property type="match status" value="1"/>
</dbReference>
<evidence type="ECO:0000256" key="1">
    <source>
        <dbReference type="ARBA" id="ARBA00004123"/>
    </source>
</evidence>
<dbReference type="Proteomes" id="UP000685013">
    <property type="component" value="Chromosome 15"/>
</dbReference>
<gene>
    <name evidence="9" type="primary">WRKY3</name>
    <name evidence="9" type="ORF">SDJN03_23007</name>
</gene>
<evidence type="ECO:0000256" key="3">
    <source>
        <dbReference type="ARBA" id="ARBA00023015"/>
    </source>
</evidence>
<evidence type="ECO:0000256" key="4">
    <source>
        <dbReference type="ARBA" id="ARBA00023125"/>
    </source>
</evidence>
<feature type="compositionally biased region" description="Acidic residues" evidence="7">
    <location>
        <begin position="366"/>
        <end position="383"/>
    </location>
</feature>
<evidence type="ECO:0000256" key="2">
    <source>
        <dbReference type="ARBA" id="ARBA00022737"/>
    </source>
</evidence>
<feature type="region of interest" description="Disordered" evidence="7">
    <location>
        <begin position="1"/>
        <end position="63"/>
    </location>
</feature>
<evidence type="ECO:0000256" key="5">
    <source>
        <dbReference type="ARBA" id="ARBA00023163"/>
    </source>
</evidence>
<dbReference type="GO" id="GO:0005634">
    <property type="term" value="C:nucleus"/>
    <property type="evidence" value="ECO:0007669"/>
    <property type="project" value="UniProtKB-SubCell"/>
</dbReference>
<feature type="compositionally biased region" description="Basic and acidic residues" evidence="7">
    <location>
        <begin position="315"/>
        <end position="330"/>
    </location>
</feature>
<reference evidence="9 10" key="1">
    <citation type="journal article" date="2021" name="Hortic Res">
        <title>The domestication of Cucurbita argyrosperma as revealed by the genome of its wild relative.</title>
        <authorList>
            <person name="Barrera-Redondo J."/>
            <person name="Sanchez-de la Vega G."/>
            <person name="Aguirre-Liguori J.A."/>
            <person name="Castellanos-Morales G."/>
            <person name="Gutierrez-Guerrero Y.T."/>
            <person name="Aguirre-Dugua X."/>
            <person name="Aguirre-Planter E."/>
            <person name="Tenaillon M.I."/>
            <person name="Lira-Saade R."/>
            <person name="Eguiarte L.E."/>
        </authorList>
    </citation>
    <scope>NUCLEOTIDE SEQUENCE [LARGE SCALE GENOMIC DNA]</scope>
    <source>
        <strain evidence="9">JBR-2021</strain>
    </source>
</reference>
<name>A0AAV6MAL3_9ROSI</name>
<dbReference type="GO" id="GO:0003700">
    <property type="term" value="F:DNA-binding transcription factor activity"/>
    <property type="evidence" value="ECO:0007669"/>
    <property type="project" value="InterPro"/>
</dbReference>
<dbReference type="PROSITE" id="PS50811">
    <property type="entry name" value="WRKY"/>
    <property type="match status" value="2"/>
</dbReference>
<accession>A0AAV6MAL3</accession>
<feature type="compositionally biased region" description="Polar residues" evidence="7">
    <location>
        <begin position="331"/>
        <end position="340"/>
    </location>
</feature>
<evidence type="ECO:0000256" key="6">
    <source>
        <dbReference type="ARBA" id="ARBA00023242"/>
    </source>
</evidence>
<evidence type="ECO:0000259" key="8">
    <source>
        <dbReference type="PROSITE" id="PS50811"/>
    </source>
</evidence>
<dbReference type="InterPro" id="IPR044810">
    <property type="entry name" value="WRKY_plant"/>
</dbReference>
<comment type="subcellular location">
    <subcellularLocation>
        <location evidence="1">Nucleus</location>
    </subcellularLocation>
</comment>
<feature type="region of interest" description="Disordered" evidence="7">
    <location>
        <begin position="225"/>
        <end position="265"/>
    </location>
</feature>
<keyword evidence="4" id="KW-0238">DNA-binding</keyword>
<protein>
    <submittedName>
        <fullName evidence="9">WRKY transcription factor 3</fullName>
    </submittedName>
</protein>
<comment type="caution">
    <text evidence="9">The sequence shown here is derived from an EMBL/GenBank/DDBJ whole genome shotgun (WGS) entry which is preliminary data.</text>
</comment>
<dbReference type="EMBL" id="JAGKQH010000015">
    <property type="protein sequence ID" value="KAG6578559.1"/>
    <property type="molecule type" value="Genomic_DNA"/>
</dbReference>
<keyword evidence="5" id="KW-0804">Transcription</keyword>
<feature type="compositionally biased region" description="Pro residues" evidence="7">
    <location>
        <begin position="48"/>
        <end position="61"/>
    </location>
</feature>
<feature type="compositionally biased region" description="Polar residues" evidence="7">
    <location>
        <begin position="356"/>
        <end position="365"/>
    </location>
</feature>
<dbReference type="FunFam" id="2.20.25.80:FF:000006">
    <property type="entry name" value="WRKY transcription factor"/>
    <property type="match status" value="1"/>
</dbReference>
<dbReference type="PANTHER" id="PTHR31221">
    <property type="entry name" value="WRKY TRANSCRIPTION FACTOR PROTEIN 1-RELATED"/>
    <property type="match status" value="1"/>
</dbReference>
<feature type="domain" description="WRKY" evidence="8">
    <location>
        <begin position="416"/>
        <end position="481"/>
    </location>
</feature>
<evidence type="ECO:0000256" key="7">
    <source>
        <dbReference type="SAM" id="MobiDB-lite"/>
    </source>
</evidence>
<feature type="compositionally biased region" description="Basic and acidic residues" evidence="7">
    <location>
        <begin position="256"/>
        <end position="265"/>
    </location>
</feature>
<keyword evidence="6" id="KW-0539">Nucleus</keyword>
<feature type="non-terminal residue" evidence="9">
    <location>
        <position position="1"/>
    </location>
</feature>
<feature type="domain" description="WRKY" evidence="8">
    <location>
        <begin position="256"/>
        <end position="320"/>
    </location>
</feature>
<keyword evidence="3" id="KW-0805">Transcription regulation</keyword>
<dbReference type="SMART" id="SM00774">
    <property type="entry name" value="WRKY"/>
    <property type="match status" value="2"/>
</dbReference>
<sequence length="535" mass="58848">MFPNLKSPNWEHFCKKQRNSETEEELNQKRNTSTASSMAKNKDDHSARPPPRPTITLPPRPSMEAFFAGGPTGLSPGPMTLVSSFFADAAVDSPSFSQLLAGAMASPIAMGFLGPGSTPNSESEFGLKQSKPMNLVVARSPLFSVPPGLSPSGLLNSPGFYPPQSPFGMSHQQALAQVTAQAALAHSHMHMQQAEYQHSSIPVSTEPLIRDPSFTLDEASLQLILPSTSDTKSLVPESTEGSHPDRKYQPPPPHAASDKPADDGYNWRKYGQKLVKGSEYPRSYYKCTHLNCPVKKKIERSPDGQITEIIYKGQHNHERPPANKRARDNSEPTGCANSSTKLECGLQNQAGILNKSSENVQVGSSDSEEQGDTEITDDRDEDEPNPKRQNIEAGTSGVALSHKTLTEPKIIVQTRSEVDLLDDGYRWRKYGQKVVKGNPNPRSYYKCTSAGCNVRKHVERSSTDSKAVVTTYEGKHNHDVPAARNSSHHTVNSTVHQIKPHKVVAQKHPLLKELEFGSNEQRRAVLRLKEEKITV</sequence>
<dbReference type="GO" id="GO:0043565">
    <property type="term" value="F:sequence-specific DNA binding"/>
    <property type="evidence" value="ECO:0007669"/>
    <property type="project" value="InterPro"/>
</dbReference>
<evidence type="ECO:0000313" key="9">
    <source>
        <dbReference type="EMBL" id="KAG6578559.1"/>
    </source>
</evidence>
<keyword evidence="10" id="KW-1185">Reference proteome</keyword>
<feature type="compositionally biased region" description="Polar residues" evidence="7">
    <location>
        <begin position="29"/>
        <end position="39"/>
    </location>
</feature>
<feature type="region of interest" description="Disordered" evidence="7">
    <location>
        <begin position="356"/>
        <end position="400"/>
    </location>
</feature>